<proteinExistence type="predicted"/>
<dbReference type="KEGG" id="mdb:OVN18_00765"/>
<organism evidence="2 3">
    <name type="scientific">Microcella daejeonensis</name>
    <dbReference type="NCBI Taxonomy" id="2994971"/>
    <lineage>
        <taxon>Bacteria</taxon>
        <taxon>Bacillati</taxon>
        <taxon>Actinomycetota</taxon>
        <taxon>Actinomycetes</taxon>
        <taxon>Micrococcales</taxon>
        <taxon>Microbacteriaceae</taxon>
        <taxon>Microcella</taxon>
    </lineage>
</organism>
<evidence type="ECO:0000256" key="1">
    <source>
        <dbReference type="SAM" id="MobiDB-lite"/>
    </source>
</evidence>
<sequence length="158" mass="16266">MARRLTRTAGPEHPLLFADARDIPAPPSAPRPRAGDALEGYAAVLSAAEAVPLDELGLVGPGRTVVVAGERAPAPGDWQANGMLDDGRAVVPLLLPARAAAGMRTAAVARFLLVTGVTREHPAGTAVEIAEVADLRELARTWAASAASAARGGLSRRR</sequence>
<dbReference type="Proteomes" id="UP001164706">
    <property type="component" value="Chromosome"/>
</dbReference>
<dbReference type="RefSeq" id="WP_267781359.1">
    <property type="nucleotide sequence ID" value="NZ_CP113089.1"/>
</dbReference>
<name>A0A9E8S8H1_9MICO</name>
<dbReference type="EMBL" id="CP113089">
    <property type="protein sequence ID" value="WAB81590.1"/>
    <property type="molecule type" value="Genomic_DNA"/>
</dbReference>
<evidence type="ECO:0000313" key="3">
    <source>
        <dbReference type="Proteomes" id="UP001164706"/>
    </source>
</evidence>
<evidence type="ECO:0000313" key="2">
    <source>
        <dbReference type="EMBL" id="WAB81590.1"/>
    </source>
</evidence>
<protein>
    <submittedName>
        <fullName evidence="2">Uncharacterized protein</fullName>
    </submittedName>
</protein>
<feature type="region of interest" description="Disordered" evidence="1">
    <location>
        <begin position="15"/>
        <end position="34"/>
    </location>
</feature>
<reference evidence="2" key="1">
    <citation type="submission" date="2022-11" db="EMBL/GenBank/DDBJ databases">
        <title>Description of Microcella daejonensis nov. sp, isolated from riverside soil.</title>
        <authorList>
            <person name="Molina K.M."/>
            <person name="Kim S.B."/>
        </authorList>
    </citation>
    <scope>NUCLEOTIDE SEQUENCE</scope>
    <source>
        <strain evidence="2">MMS21-STM12</strain>
    </source>
</reference>
<dbReference type="AlphaFoldDB" id="A0A9E8S8H1"/>
<accession>A0A9E8S8H1</accession>
<gene>
    <name evidence="2" type="ORF">OVN18_00765</name>
</gene>
<keyword evidence="3" id="KW-1185">Reference proteome</keyword>